<dbReference type="GO" id="GO:0015031">
    <property type="term" value="P:protein transport"/>
    <property type="evidence" value="ECO:0007669"/>
    <property type="project" value="UniProtKB-KW"/>
</dbReference>
<dbReference type="Pfam" id="PF03169">
    <property type="entry name" value="OPT"/>
    <property type="match status" value="2"/>
</dbReference>
<evidence type="ECO:0000256" key="2">
    <source>
        <dbReference type="ARBA" id="ARBA00008807"/>
    </source>
</evidence>
<evidence type="ECO:0000256" key="5">
    <source>
        <dbReference type="ARBA" id="ARBA00022856"/>
    </source>
</evidence>
<keyword evidence="5" id="KW-0571">Peptide transport</keyword>
<feature type="transmembrane region" description="Helical" evidence="10">
    <location>
        <begin position="233"/>
        <end position="250"/>
    </location>
</feature>
<evidence type="ECO:0000256" key="4">
    <source>
        <dbReference type="ARBA" id="ARBA00022692"/>
    </source>
</evidence>
<dbReference type="VEuPathDB" id="FungiDB:VP01_2624g2"/>
<feature type="transmembrane region" description="Helical" evidence="10">
    <location>
        <begin position="403"/>
        <end position="423"/>
    </location>
</feature>
<dbReference type="PANTHER" id="PTHR22601">
    <property type="entry name" value="ISP4 LIKE PROTEIN"/>
    <property type="match status" value="1"/>
</dbReference>
<evidence type="ECO:0000256" key="10">
    <source>
        <dbReference type="SAM" id="Phobius"/>
    </source>
</evidence>
<comment type="similarity">
    <text evidence="2">Belongs to the oligopeptide OPT transporter family.</text>
</comment>
<accession>A0A0L6V4G2</accession>
<feature type="transmembrane region" description="Helical" evidence="10">
    <location>
        <begin position="326"/>
        <end position="344"/>
    </location>
</feature>
<sequence>MPSAPHQSSRHQSDDDSCERIALPSLSYSETSLTTDSALDGSIDETNRKLDAVHHHHDSRSKDKGEEDSKGQSEKGDNSIKKRLTSDPLMIRKMAGVDDIPLEDDSHMPAMTLRALLTGLFISSTAAVIQQFFLFKPSRSQVQPLFLQVWPSSLSHDPLPSNPYISLIHEMFQLACLLVGRSLQNIPGPTWWNPGPYSIKENTLSSIMATAAAVGTLAVEMIATQELFEERPFHYATAMAIMLSVFLLIKKPSTPALTMAIDYENLFAWKLICRSSQLIGYGFAGLLRAPLVYSKRAVFPAVLPAVALFHSFHYRDGQHTKRHLGLFKTVFFGTAIYEVFPQYIAPMLQAVNPFCLRWQHSPAVTRLFGGALAHEGLGMLSFSFDWNVVGALGPLFTPFAAQVSIDFAFVNEWVGVLLAYLFYPVGWENSWFNTDMGVADGGKKDGFPFLSTQLLTHDGELYNRTAIVREDGTGNWEMIERLGAPYFSTSYILANIATSLAVGAAVSHCLLWGWGSITSMFKRNGLDEKEVDMHYVVCRKVYLSMLFFAISVAFLAASLTESGLSASALVVALILAGLLTVASAYLKATTGASLEVEPVIQMLGSVSFTFPFSQLLISHCRADLFLSYPFAEGWHFQAMHLGICGSRRKYDHGNHKNMDRQPSLSPSACFRTSNSGNTCIFLLLTSVLVFQTIGTVAGVIFNYMVMSLVVNTNRELLRSEYGNQVFTGVVLEDFQSQAISWGIFAHELFKAGARYVSTDPCGKVIVPISLGIGFLLPFPFYVAHHFIPRFRMDLVNTPLICGTFALVLDRLSLLLIHQPQKHQNLRHAHCVISFFCQAPMRDSPCLFSSAFFLNSMLVDIIPVGQFHRSNYVLSAALDGGAQVTAVLLGFVVEGGAGWKRLKFPQYFLNPATLPFRERAPDYCMLHTPTE</sequence>
<keyword evidence="6" id="KW-0653">Protein transport</keyword>
<evidence type="ECO:0000313" key="12">
    <source>
        <dbReference type="Proteomes" id="UP000037035"/>
    </source>
</evidence>
<dbReference type="Proteomes" id="UP000037035">
    <property type="component" value="Unassembled WGS sequence"/>
</dbReference>
<keyword evidence="12" id="KW-1185">Reference proteome</keyword>
<evidence type="ECO:0000256" key="9">
    <source>
        <dbReference type="SAM" id="MobiDB-lite"/>
    </source>
</evidence>
<evidence type="ECO:0000256" key="3">
    <source>
        <dbReference type="ARBA" id="ARBA00022448"/>
    </source>
</evidence>
<evidence type="ECO:0000256" key="1">
    <source>
        <dbReference type="ARBA" id="ARBA00004141"/>
    </source>
</evidence>
<protein>
    <recommendedName>
        <fullName evidence="13">OPT family small oligopeptide transporter protein</fullName>
    </recommendedName>
</protein>
<evidence type="ECO:0000256" key="7">
    <source>
        <dbReference type="ARBA" id="ARBA00022989"/>
    </source>
</evidence>
<dbReference type="OrthoDB" id="9986677at2759"/>
<feature type="transmembrane region" description="Helical" evidence="10">
    <location>
        <begin position="566"/>
        <end position="586"/>
    </location>
</feature>
<feature type="transmembrane region" description="Helical" evidence="10">
    <location>
        <begin position="680"/>
        <end position="705"/>
    </location>
</feature>
<dbReference type="InterPro" id="IPR004648">
    <property type="entry name" value="Oligpept_transpt"/>
</dbReference>
<comment type="caution">
    <text evidence="11">The sequence shown here is derived from an EMBL/GenBank/DDBJ whole genome shotgun (WGS) entry which is preliminary data.</text>
</comment>
<name>A0A0L6V4G2_9BASI</name>
<dbReference type="InterPro" id="IPR004813">
    <property type="entry name" value="OPT"/>
</dbReference>
<proteinExistence type="inferred from homology"/>
<feature type="transmembrane region" description="Helical" evidence="10">
    <location>
        <begin position="764"/>
        <end position="783"/>
    </location>
</feature>
<dbReference type="GO" id="GO:0016020">
    <property type="term" value="C:membrane"/>
    <property type="evidence" value="ECO:0007669"/>
    <property type="project" value="UniProtKB-SubCell"/>
</dbReference>
<feature type="transmembrane region" description="Helical" evidence="10">
    <location>
        <begin position="491"/>
        <end position="514"/>
    </location>
</feature>
<feature type="compositionally biased region" description="Basic and acidic residues" evidence="9">
    <location>
        <begin position="60"/>
        <end position="80"/>
    </location>
</feature>
<gene>
    <name evidence="11" type="ORF">VP01_2624g2</name>
</gene>
<feature type="transmembrane region" description="Helical" evidence="10">
    <location>
        <begin position="376"/>
        <end position="396"/>
    </location>
</feature>
<reference evidence="11 12" key="1">
    <citation type="submission" date="2015-08" db="EMBL/GenBank/DDBJ databases">
        <title>Next Generation Sequencing and Analysis of the Genome of Puccinia sorghi L Schw, the Causal Agent of Maize Common Rust.</title>
        <authorList>
            <person name="Rochi L."/>
            <person name="Burguener G."/>
            <person name="Darino M."/>
            <person name="Turjanski A."/>
            <person name="Kreff E."/>
            <person name="Dieguez M.J."/>
            <person name="Sacco F."/>
        </authorList>
    </citation>
    <scope>NUCLEOTIDE SEQUENCE [LARGE SCALE GENOMIC DNA]</scope>
    <source>
        <strain evidence="11 12">RO10H11247</strain>
    </source>
</reference>
<feature type="compositionally biased region" description="Polar residues" evidence="9">
    <location>
        <begin position="26"/>
        <end position="37"/>
    </location>
</feature>
<evidence type="ECO:0008006" key="13">
    <source>
        <dbReference type="Google" id="ProtNLM"/>
    </source>
</evidence>
<evidence type="ECO:0000313" key="11">
    <source>
        <dbReference type="EMBL" id="KNZ55643.1"/>
    </source>
</evidence>
<organism evidence="11 12">
    <name type="scientific">Puccinia sorghi</name>
    <dbReference type="NCBI Taxonomy" id="27349"/>
    <lineage>
        <taxon>Eukaryota</taxon>
        <taxon>Fungi</taxon>
        <taxon>Dikarya</taxon>
        <taxon>Basidiomycota</taxon>
        <taxon>Pucciniomycotina</taxon>
        <taxon>Pucciniomycetes</taxon>
        <taxon>Pucciniales</taxon>
        <taxon>Pucciniaceae</taxon>
        <taxon>Puccinia</taxon>
    </lineage>
</organism>
<feature type="region of interest" description="Disordered" evidence="9">
    <location>
        <begin position="1"/>
        <end position="85"/>
    </location>
</feature>
<keyword evidence="3" id="KW-0813">Transport</keyword>
<comment type="subcellular location">
    <subcellularLocation>
        <location evidence="1">Membrane</location>
        <topology evidence="1">Multi-pass membrane protein</topology>
    </subcellularLocation>
</comment>
<dbReference type="GO" id="GO:0035673">
    <property type="term" value="F:oligopeptide transmembrane transporter activity"/>
    <property type="evidence" value="ECO:0007669"/>
    <property type="project" value="InterPro"/>
</dbReference>
<dbReference type="EMBL" id="LAVV01007529">
    <property type="protein sequence ID" value="KNZ55643.1"/>
    <property type="molecule type" value="Genomic_DNA"/>
</dbReference>
<dbReference type="AlphaFoldDB" id="A0A0L6V4G2"/>
<evidence type="ECO:0000256" key="8">
    <source>
        <dbReference type="ARBA" id="ARBA00023136"/>
    </source>
</evidence>
<keyword evidence="4 10" id="KW-0812">Transmembrane</keyword>
<evidence type="ECO:0000256" key="6">
    <source>
        <dbReference type="ARBA" id="ARBA00022927"/>
    </source>
</evidence>
<keyword evidence="8 10" id="KW-0472">Membrane</keyword>
<keyword evidence="7 10" id="KW-1133">Transmembrane helix</keyword>
<feature type="transmembrane region" description="Helical" evidence="10">
    <location>
        <begin position="541"/>
        <end position="560"/>
    </location>
</feature>